<dbReference type="PROSITE" id="PS50893">
    <property type="entry name" value="ABC_TRANSPORTER_2"/>
    <property type="match status" value="1"/>
</dbReference>
<keyword evidence="5" id="KW-1185">Reference proteome</keyword>
<keyword evidence="2 4" id="KW-0067">ATP-binding</keyword>
<keyword evidence="1" id="KW-0547">Nucleotide-binding</keyword>
<feature type="domain" description="ABC transporter" evidence="3">
    <location>
        <begin position="5"/>
        <end position="241"/>
    </location>
</feature>
<dbReference type="GO" id="GO:0005524">
    <property type="term" value="F:ATP binding"/>
    <property type="evidence" value="ECO:0007669"/>
    <property type="project" value="UniProtKB-KW"/>
</dbReference>
<protein>
    <submittedName>
        <fullName evidence="4">ATP-binding cassette domain-containing protein</fullName>
    </submittedName>
</protein>
<accession>A0ABZ0SNU0</accession>
<dbReference type="EMBL" id="CP139368">
    <property type="protein sequence ID" value="WPR89327.1"/>
    <property type="molecule type" value="Genomic_DNA"/>
</dbReference>
<dbReference type="SUPFAM" id="SSF52540">
    <property type="entry name" value="P-loop containing nucleoside triphosphate hydrolases"/>
    <property type="match status" value="1"/>
</dbReference>
<dbReference type="InterPro" id="IPR003439">
    <property type="entry name" value="ABC_transporter-like_ATP-bd"/>
</dbReference>
<name>A0ABZ0SNU0_9MICO</name>
<dbReference type="Proteomes" id="UP001323798">
    <property type="component" value="Chromosome"/>
</dbReference>
<dbReference type="InterPro" id="IPR027417">
    <property type="entry name" value="P-loop_NTPase"/>
</dbReference>
<proteinExistence type="predicted"/>
<evidence type="ECO:0000259" key="3">
    <source>
        <dbReference type="PROSITE" id="PS50893"/>
    </source>
</evidence>
<dbReference type="PANTHER" id="PTHR43790:SF8">
    <property type="entry name" value="SUGAR ABC TRANSPORTER ATP-BINDING PROTEIN"/>
    <property type="match status" value="1"/>
</dbReference>
<gene>
    <name evidence="4" type="ORF">SM116_16425</name>
</gene>
<dbReference type="InterPro" id="IPR003593">
    <property type="entry name" value="AAA+_ATPase"/>
</dbReference>
<sequence length="246" mass="25525">MSALLEVRDVSKRFGGVRALSGVSFSVDAGEVVGLMGDNGAGKSTLMKTIAGAHAPDAGEILVDGAPVAFASPRDATAAGIAVVYQNLALVDQRDVAANVFLGRELTRFGFLDRARMRAEAQAVITELGVKIRSMRLPVGGMSGGQRQGVAIARAVHLGGRLVLLDEPTAALGPEQQQAVLDLITRLRDQGTAVILVSHNIDHVMAVADRIVVMREGRVAGVKAVADTAALEVIQLIMSTSAGALA</sequence>
<dbReference type="Pfam" id="PF00005">
    <property type="entry name" value="ABC_tran"/>
    <property type="match status" value="1"/>
</dbReference>
<organism evidence="4 5">
    <name type="scientific">Microbacterium rhizosphaerae</name>
    <dbReference type="NCBI Taxonomy" id="1678237"/>
    <lineage>
        <taxon>Bacteria</taxon>
        <taxon>Bacillati</taxon>
        <taxon>Actinomycetota</taxon>
        <taxon>Actinomycetes</taxon>
        <taxon>Micrococcales</taxon>
        <taxon>Microbacteriaceae</taxon>
        <taxon>Microbacterium</taxon>
    </lineage>
</organism>
<dbReference type="CDD" id="cd03216">
    <property type="entry name" value="ABC_Carb_Monos_I"/>
    <property type="match status" value="1"/>
</dbReference>
<dbReference type="PANTHER" id="PTHR43790">
    <property type="entry name" value="CARBOHYDRATE TRANSPORT ATP-BINDING PROTEIN MG119-RELATED"/>
    <property type="match status" value="1"/>
</dbReference>
<evidence type="ECO:0000256" key="2">
    <source>
        <dbReference type="ARBA" id="ARBA00022840"/>
    </source>
</evidence>
<dbReference type="Gene3D" id="3.40.50.300">
    <property type="entry name" value="P-loop containing nucleotide triphosphate hydrolases"/>
    <property type="match status" value="1"/>
</dbReference>
<evidence type="ECO:0000313" key="4">
    <source>
        <dbReference type="EMBL" id="WPR89327.1"/>
    </source>
</evidence>
<dbReference type="RefSeq" id="WP_320942043.1">
    <property type="nucleotide sequence ID" value="NZ_BAABEU010000001.1"/>
</dbReference>
<dbReference type="InterPro" id="IPR050107">
    <property type="entry name" value="ABC_carbohydrate_import_ATPase"/>
</dbReference>
<evidence type="ECO:0000256" key="1">
    <source>
        <dbReference type="ARBA" id="ARBA00022741"/>
    </source>
</evidence>
<evidence type="ECO:0000313" key="5">
    <source>
        <dbReference type="Proteomes" id="UP001323798"/>
    </source>
</evidence>
<dbReference type="SMART" id="SM00382">
    <property type="entry name" value="AAA"/>
    <property type="match status" value="1"/>
</dbReference>
<reference evidence="4 5" key="1">
    <citation type="submission" date="2023-11" db="EMBL/GenBank/DDBJ databases">
        <title>Genome sequence of Microbacterium rhizosphaerae KACC 19337.</title>
        <authorList>
            <person name="Choi H."/>
            <person name="Kim S."/>
            <person name="Kim Y."/>
            <person name="Kwon S.-W."/>
            <person name="Heo J."/>
        </authorList>
    </citation>
    <scope>NUCLEOTIDE SEQUENCE [LARGE SCALE GENOMIC DNA]</scope>
    <source>
        <strain evidence="4 5">KACC 19337</strain>
    </source>
</reference>